<name>A1TDC2_MYCVP</name>
<dbReference type="Pfam" id="PF11887">
    <property type="entry name" value="Mce4_CUP1"/>
    <property type="match status" value="1"/>
</dbReference>
<accession>A1TDC2</accession>
<dbReference type="GO" id="GO:0005576">
    <property type="term" value="C:extracellular region"/>
    <property type="evidence" value="ECO:0007669"/>
    <property type="project" value="TreeGrafter"/>
</dbReference>
<dbReference type="NCBIfam" id="TIGR00996">
    <property type="entry name" value="Mtu_fam_mce"/>
    <property type="match status" value="1"/>
</dbReference>
<evidence type="ECO:0000259" key="3">
    <source>
        <dbReference type="Pfam" id="PF11887"/>
    </source>
</evidence>
<dbReference type="PANTHER" id="PTHR33371">
    <property type="entry name" value="INTERMEMBRANE PHOSPHOLIPID TRANSPORT SYSTEM BINDING PROTEIN MLAD-RELATED"/>
    <property type="match status" value="1"/>
</dbReference>
<feature type="region of interest" description="Disordered" evidence="1">
    <location>
        <begin position="388"/>
        <end position="439"/>
    </location>
</feature>
<dbReference type="RefSeq" id="WP_011781550.1">
    <property type="nucleotide sequence ID" value="NC_008726.1"/>
</dbReference>
<dbReference type="KEGG" id="mva:Mvan_4396"/>
<sequence>MSRVEKLRLPIALVLVAVLAVAIGFVSVRSWSSSSQTQLVAYFDSSTGIYPGDDVLILGVKVGEIESIEPEPHQVGITFNVADEYQIPAGVHAAIISPQLVTARAIQLTPAYTEGPTIGNDATIPLERTAVPVEYDDLRVQLQKLSDSMQPSGSGQLSPVGEFINTAAKNLRGQGDQMRKAVIELSQAMSAFGDHSDDVFGTVEDLSVLVSALQSSTVLMRELNSNLAGVTEVLSNDPGEVGQAIAAIDAVSTDITNFVAEHREPLGTATEKFSSISTALVESTDDIKQILHLAPNVLSNYNNMYYPALGGAASALAVNNFANPIEFICGGVQAASRLGAEQAAKLCVQYLAPILKNRQYNFPPIGTTISPALIPVTGAKARPNEITYSDDRMRPDYHAPAAADPNTVPAAPPEQSEPPISTDPAAGLQGLMVPAGGGR</sequence>
<organism evidence="4 5">
    <name type="scientific">Mycolicibacterium vanbaalenii (strain DSM 7251 / JCM 13017 / BCRC 16820 / KCTC 9966 / NRRL B-24157 / PYR-1)</name>
    <name type="common">Mycobacterium vanbaalenii</name>
    <dbReference type="NCBI Taxonomy" id="350058"/>
    <lineage>
        <taxon>Bacteria</taxon>
        <taxon>Bacillati</taxon>
        <taxon>Actinomycetota</taxon>
        <taxon>Actinomycetes</taxon>
        <taxon>Mycobacteriales</taxon>
        <taxon>Mycobacteriaceae</taxon>
        <taxon>Mycolicibacterium</taxon>
    </lineage>
</organism>
<protein>
    <submittedName>
        <fullName evidence="4">Virulence factor Mce family protein</fullName>
    </submittedName>
</protein>
<dbReference type="STRING" id="350058.Mvan_4396"/>
<dbReference type="EMBL" id="CP000511">
    <property type="protein sequence ID" value="ABM15172.1"/>
    <property type="molecule type" value="Genomic_DNA"/>
</dbReference>
<dbReference type="InterPro" id="IPR005693">
    <property type="entry name" value="Mce"/>
</dbReference>
<proteinExistence type="predicted"/>
<dbReference type="eggNOG" id="COG1463">
    <property type="taxonomic scope" value="Bacteria"/>
</dbReference>
<reference evidence="4" key="1">
    <citation type="submission" date="2006-12" db="EMBL/GenBank/DDBJ databases">
        <title>Complete sequence of Mycobacterium vanbaalenii PYR-1.</title>
        <authorList>
            <consortium name="US DOE Joint Genome Institute"/>
            <person name="Copeland A."/>
            <person name="Lucas S."/>
            <person name="Lapidus A."/>
            <person name="Barry K."/>
            <person name="Detter J.C."/>
            <person name="Glavina del Rio T."/>
            <person name="Hammon N."/>
            <person name="Israni S."/>
            <person name="Dalin E."/>
            <person name="Tice H."/>
            <person name="Pitluck S."/>
            <person name="Singan V."/>
            <person name="Schmutz J."/>
            <person name="Larimer F."/>
            <person name="Land M."/>
            <person name="Hauser L."/>
            <person name="Kyrpides N."/>
            <person name="Anderson I.J."/>
            <person name="Miller C."/>
            <person name="Richardson P."/>
        </authorList>
    </citation>
    <scope>NUCLEOTIDE SEQUENCE [LARGE SCALE GENOMIC DNA]</scope>
    <source>
        <strain evidence="4">PYR-1</strain>
    </source>
</reference>
<feature type="domain" description="Mce/MlaD" evidence="2">
    <location>
        <begin position="37"/>
        <end position="110"/>
    </location>
</feature>
<evidence type="ECO:0000259" key="2">
    <source>
        <dbReference type="Pfam" id="PF02470"/>
    </source>
</evidence>
<evidence type="ECO:0000256" key="1">
    <source>
        <dbReference type="SAM" id="MobiDB-lite"/>
    </source>
</evidence>
<feature type="domain" description="Mammalian cell entry C-terminal" evidence="3">
    <location>
        <begin position="118"/>
        <end position="296"/>
    </location>
</feature>
<dbReference type="Pfam" id="PF02470">
    <property type="entry name" value="MlaD"/>
    <property type="match status" value="1"/>
</dbReference>
<evidence type="ECO:0000313" key="5">
    <source>
        <dbReference type="Proteomes" id="UP000009159"/>
    </source>
</evidence>
<dbReference type="InterPro" id="IPR024516">
    <property type="entry name" value="Mce_C"/>
</dbReference>
<dbReference type="Proteomes" id="UP000009159">
    <property type="component" value="Chromosome"/>
</dbReference>
<dbReference type="AlphaFoldDB" id="A1TDC2"/>
<keyword evidence="5" id="KW-1185">Reference proteome</keyword>
<dbReference type="InterPro" id="IPR003399">
    <property type="entry name" value="Mce/MlaD"/>
</dbReference>
<dbReference type="InterPro" id="IPR052336">
    <property type="entry name" value="MlaD_Phospholipid_Transporter"/>
</dbReference>
<evidence type="ECO:0000313" key="4">
    <source>
        <dbReference type="EMBL" id="ABM15172.1"/>
    </source>
</evidence>
<dbReference type="PANTHER" id="PTHR33371:SF4">
    <property type="entry name" value="INTERMEMBRANE PHOSPHOLIPID TRANSPORT SYSTEM BINDING PROTEIN MLAD"/>
    <property type="match status" value="1"/>
</dbReference>
<gene>
    <name evidence="4" type="ordered locus">Mvan_4396</name>
</gene>
<dbReference type="HOGENOM" id="CLU_044068_1_0_11"/>